<keyword evidence="3" id="KW-1185">Reference proteome</keyword>
<proteinExistence type="predicted"/>
<reference evidence="4" key="1">
    <citation type="submission" date="2016-06" db="UniProtKB">
        <authorList>
            <consortium name="WormBaseParasite"/>
        </authorList>
    </citation>
    <scope>IDENTIFICATION</scope>
</reference>
<evidence type="ECO:0000313" key="2">
    <source>
        <dbReference type="EMBL" id="VDN26344.1"/>
    </source>
</evidence>
<dbReference type="Proteomes" id="UP000271098">
    <property type="component" value="Unassembled WGS sequence"/>
</dbReference>
<feature type="region of interest" description="Disordered" evidence="1">
    <location>
        <begin position="1"/>
        <end position="50"/>
    </location>
</feature>
<evidence type="ECO:0000256" key="1">
    <source>
        <dbReference type="SAM" id="MobiDB-lite"/>
    </source>
</evidence>
<reference evidence="2 3" key="2">
    <citation type="submission" date="2018-11" db="EMBL/GenBank/DDBJ databases">
        <authorList>
            <consortium name="Pathogen Informatics"/>
        </authorList>
    </citation>
    <scope>NUCLEOTIDE SEQUENCE [LARGE SCALE GENOMIC DNA]</scope>
</reference>
<sequence length="50" mass="5474">MPDEENKKADSPTTVDESNLLGEISSDEEDSLAKRATPSPSNLEQTTFFT</sequence>
<name>A0A183E3S3_9BILA</name>
<accession>A0A183E3S3</accession>
<dbReference type="WBParaSite" id="GPUH_0001563601-mRNA-1">
    <property type="protein sequence ID" value="GPUH_0001563601-mRNA-1"/>
    <property type="gene ID" value="GPUH_0001563601"/>
</dbReference>
<evidence type="ECO:0000313" key="3">
    <source>
        <dbReference type="Proteomes" id="UP000271098"/>
    </source>
</evidence>
<feature type="compositionally biased region" description="Polar residues" evidence="1">
    <location>
        <begin position="38"/>
        <end position="50"/>
    </location>
</feature>
<feature type="compositionally biased region" description="Basic and acidic residues" evidence="1">
    <location>
        <begin position="1"/>
        <end position="10"/>
    </location>
</feature>
<gene>
    <name evidence="2" type="ORF">GPUH_LOCUS15616</name>
</gene>
<dbReference type="AlphaFoldDB" id="A0A183E3S3"/>
<protein>
    <submittedName>
        <fullName evidence="4">CTNNB1_binding domain-containing protein</fullName>
    </submittedName>
</protein>
<dbReference type="EMBL" id="UYRT01082694">
    <property type="protein sequence ID" value="VDN26344.1"/>
    <property type="molecule type" value="Genomic_DNA"/>
</dbReference>
<evidence type="ECO:0000313" key="4">
    <source>
        <dbReference type="WBParaSite" id="GPUH_0001563601-mRNA-1"/>
    </source>
</evidence>
<organism evidence="4">
    <name type="scientific">Gongylonema pulchrum</name>
    <dbReference type="NCBI Taxonomy" id="637853"/>
    <lineage>
        <taxon>Eukaryota</taxon>
        <taxon>Metazoa</taxon>
        <taxon>Ecdysozoa</taxon>
        <taxon>Nematoda</taxon>
        <taxon>Chromadorea</taxon>
        <taxon>Rhabditida</taxon>
        <taxon>Spirurina</taxon>
        <taxon>Spiruromorpha</taxon>
        <taxon>Spiruroidea</taxon>
        <taxon>Gongylonematidae</taxon>
        <taxon>Gongylonema</taxon>
    </lineage>
</organism>